<evidence type="ECO:0000313" key="2">
    <source>
        <dbReference type="Proteomes" id="UP000195569"/>
    </source>
</evidence>
<accession>A0A1N7SSK0</accession>
<proteinExistence type="predicted"/>
<organism evidence="1 2">
    <name type="scientific">Paraburkholderia piptadeniae</name>
    <dbReference type="NCBI Taxonomy" id="1701573"/>
    <lineage>
        <taxon>Bacteria</taxon>
        <taxon>Pseudomonadati</taxon>
        <taxon>Pseudomonadota</taxon>
        <taxon>Betaproteobacteria</taxon>
        <taxon>Burkholderiales</taxon>
        <taxon>Burkholderiaceae</taxon>
        <taxon>Paraburkholderia</taxon>
    </lineage>
</organism>
<dbReference type="AlphaFoldDB" id="A0A1N7SSK0"/>
<comment type="caution">
    <text evidence="1">The sequence shown here is derived from an EMBL/GenBank/DDBJ whole genome shotgun (WGS) entry which is preliminary data.</text>
</comment>
<evidence type="ECO:0008006" key="3">
    <source>
        <dbReference type="Google" id="ProtNLM"/>
    </source>
</evidence>
<dbReference type="Pfam" id="PF10618">
    <property type="entry name" value="Tail_tube"/>
    <property type="match status" value="1"/>
</dbReference>
<gene>
    <name evidence="1" type="ORF">BN2476_830010</name>
</gene>
<sequence length="121" mass="12925">MSLLAGTGSITVDGTTYMVVGDVKYKVSKKKRDTKTGYDGVHGYGEAYIPGAIAMKFRDAGGLVVAEFNDMTDVTVVLTLANKKVVTGKGMWTVDDQEVDAMEATFDVRFEGPSVTESPSS</sequence>
<dbReference type="RefSeq" id="WP_235851126.1">
    <property type="nucleotide sequence ID" value="NZ_CYGY02000083.1"/>
</dbReference>
<name>A0A1N7SSK0_9BURK</name>
<protein>
    <recommendedName>
        <fullName evidence="3">Phage tail tube protein</fullName>
    </recommendedName>
</protein>
<evidence type="ECO:0000313" key="1">
    <source>
        <dbReference type="EMBL" id="SIT50439.1"/>
    </source>
</evidence>
<keyword evidence="2" id="KW-1185">Reference proteome</keyword>
<reference evidence="1" key="1">
    <citation type="submission" date="2016-12" db="EMBL/GenBank/DDBJ databases">
        <authorList>
            <person name="Moulin L."/>
        </authorList>
    </citation>
    <scope>NUCLEOTIDE SEQUENCE [LARGE SCALE GENOMIC DNA]</scope>
    <source>
        <strain evidence="1">STM 7183</strain>
    </source>
</reference>
<dbReference type="Proteomes" id="UP000195569">
    <property type="component" value="Unassembled WGS sequence"/>
</dbReference>
<dbReference type="InterPro" id="IPR019596">
    <property type="entry name" value="Phage_Mu_GpM_tail_tub"/>
</dbReference>
<dbReference type="EMBL" id="CYGY02000083">
    <property type="protein sequence ID" value="SIT50439.1"/>
    <property type="molecule type" value="Genomic_DNA"/>
</dbReference>